<comment type="caution">
    <text evidence="1">The sequence shown here is derived from an EMBL/GenBank/DDBJ whole genome shotgun (WGS) entry which is preliminary data.</text>
</comment>
<gene>
    <name evidence="1" type="ORF">ACFQ1S_02315</name>
</gene>
<reference evidence="2" key="1">
    <citation type="journal article" date="2019" name="Int. J. Syst. Evol. Microbiol.">
        <title>The Global Catalogue of Microorganisms (GCM) 10K type strain sequencing project: providing services to taxonomists for standard genome sequencing and annotation.</title>
        <authorList>
            <consortium name="The Broad Institute Genomics Platform"/>
            <consortium name="The Broad Institute Genome Sequencing Center for Infectious Disease"/>
            <person name="Wu L."/>
            <person name="Ma J."/>
        </authorList>
    </citation>
    <scope>NUCLEOTIDE SEQUENCE [LARGE SCALE GENOMIC DNA]</scope>
    <source>
        <strain evidence="2">JCM 31486</strain>
    </source>
</reference>
<dbReference type="EMBL" id="JBHTIS010000066">
    <property type="protein sequence ID" value="MFD1044504.1"/>
    <property type="molecule type" value="Genomic_DNA"/>
</dbReference>
<keyword evidence="2" id="KW-1185">Reference proteome</keyword>
<evidence type="ECO:0000313" key="2">
    <source>
        <dbReference type="Proteomes" id="UP001597045"/>
    </source>
</evidence>
<dbReference type="Gene3D" id="1.25.40.10">
    <property type="entry name" value="Tetratricopeptide repeat domain"/>
    <property type="match status" value="1"/>
</dbReference>
<organism evidence="1 2">
    <name type="scientific">Kibdelosporangium lantanae</name>
    <dbReference type="NCBI Taxonomy" id="1497396"/>
    <lineage>
        <taxon>Bacteria</taxon>
        <taxon>Bacillati</taxon>
        <taxon>Actinomycetota</taxon>
        <taxon>Actinomycetes</taxon>
        <taxon>Pseudonocardiales</taxon>
        <taxon>Pseudonocardiaceae</taxon>
        <taxon>Kibdelosporangium</taxon>
    </lineage>
</organism>
<evidence type="ECO:0000313" key="1">
    <source>
        <dbReference type="EMBL" id="MFD1044504.1"/>
    </source>
</evidence>
<protein>
    <recommendedName>
        <fullName evidence="3">Sporulation protein</fullName>
    </recommendedName>
</protein>
<name>A0ABW3M4J3_9PSEU</name>
<sequence>MSLDEIGYEAPATPEAGLEYPEQVAESVLALGAITDLELRMPNQVAPLAVVPEAWSGVVLRWLMDGDAEEPRLPIEPRSITAIDVEAVREATRMFSNFDYKYGGGRPKSLVASFLDSEVLPNIPRVSPDDPVGREYFREVAALTRLAGWTAYDTGAHGLAQRYLMQAFRLAKAAGDKALCGRILAGMSHQANFLGHYQRAADLARAAYKGANGYATPTAMALFHAMEARALASMGKDADTSAALLTAERWHAQRDVGNDPEWIHYFDEAELHAEFAHSFRDLGKADLAHYHAEASVREAGDVYVRSVSFVNTVLATAHLQNGDLEQALGIAKSVVETAGQLKSFRVVSYLDEFRARLASYSKEPLVREFFDFVALHLPSEGTPVTRSLIVA</sequence>
<proteinExistence type="predicted"/>
<dbReference type="InterPro" id="IPR011990">
    <property type="entry name" value="TPR-like_helical_dom_sf"/>
</dbReference>
<accession>A0ABW3M4J3</accession>
<evidence type="ECO:0008006" key="3">
    <source>
        <dbReference type="Google" id="ProtNLM"/>
    </source>
</evidence>
<dbReference type="Proteomes" id="UP001597045">
    <property type="component" value="Unassembled WGS sequence"/>
</dbReference>
<dbReference type="SUPFAM" id="SSF48452">
    <property type="entry name" value="TPR-like"/>
    <property type="match status" value="1"/>
</dbReference>